<accession>A0A841D3L3</accession>
<comment type="caution">
    <text evidence="1">The sequence shown here is derived from an EMBL/GenBank/DDBJ whole genome shotgun (WGS) entry which is preliminary data.</text>
</comment>
<evidence type="ECO:0000313" key="1">
    <source>
        <dbReference type="EMBL" id="MBB5962978.1"/>
    </source>
</evidence>
<name>A0A841D3L3_PLAVE</name>
<protein>
    <recommendedName>
        <fullName evidence="3">Type II toxin-antitoxin system RelE/ParE family toxin</fullName>
    </recommendedName>
</protein>
<sequence length="91" mass="10571">MADVRFDSEPYVVYTELEKRVSSDLLAGIDDALDLLEEDPGDARVRRRSFRDGLWGIPVRDRIDDWLIVWEFHDTMPDAVVIRYLGTDPFA</sequence>
<dbReference type="RefSeq" id="WP_184940812.1">
    <property type="nucleotide sequence ID" value="NZ_BAAAWZ010000001.1"/>
</dbReference>
<organism evidence="1 2">
    <name type="scientific">Planomonospora venezuelensis</name>
    <dbReference type="NCBI Taxonomy" id="1999"/>
    <lineage>
        <taxon>Bacteria</taxon>
        <taxon>Bacillati</taxon>
        <taxon>Actinomycetota</taxon>
        <taxon>Actinomycetes</taxon>
        <taxon>Streptosporangiales</taxon>
        <taxon>Streptosporangiaceae</taxon>
        <taxon>Planomonospora</taxon>
    </lineage>
</organism>
<dbReference type="AlphaFoldDB" id="A0A841D3L3"/>
<gene>
    <name evidence="1" type="ORF">FHS22_002252</name>
</gene>
<evidence type="ECO:0000313" key="2">
    <source>
        <dbReference type="Proteomes" id="UP000562352"/>
    </source>
</evidence>
<dbReference type="Proteomes" id="UP000562352">
    <property type="component" value="Unassembled WGS sequence"/>
</dbReference>
<keyword evidence="2" id="KW-1185">Reference proteome</keyword>
<dbReference type="EMBL" id="JACHJJ010000006">
    <property type="protein sequence ID" value="MBB5962978.1"/>
    <property type="molecule type" value="Genomic_DNA"/>
</dbReference>
<evidence type="ECO:0008006" key="3">
    <source>
        <dbReference type="Google" id="ProtNLM"/>
    </source>
</evidence>
<reference evidence="1 2" key="1">
    <citation type="submission" date="2020-08" db="EMBL/GenBank/DDBJ databases">
        <title>Genomic Encyclopedia of Type Strains, Phase III (KMG-III): the genomes of soil and plant-associated and newly described type strains.</title>
        <authorList>
            <person name="Whitman W."/>
        </authorList>
    </citation>
    <scope>NUCLEOTIDE SEQUENCE [LARGE SCALE GENOMIC DNA]</scope>
    <source>
        <strain evidence="1 2">CECT 3303</strain>
    </source>
</reference>
<proteinExistence type="predicted"/>